<feature type="region of interest" description="Disordered" evidence="1">
    <location>
        <begin position="184"/>
        <end position="229"/>
    </location>
</feature>
<organism evidence="3 4">
    <name type="scientific">Micromonospora zamorensis</name>
    <dbReference type="NCBI Taxonomy" id="709883"/>
    <lineage>
        <taxon>Bacteria</taxon>
        <taxon>Bacillati</taxon>
        <taxon>Actinomycetota</taxon>
        <taxon>Actinomycetes</taxon>
        <taxon>Micromonosporales</taxon>
        <taxon>Micromonosporaceae</taxon>
        <taxon>Micromonospora</taxon>
    </lineage>
</organism>
<sequence>MTTGELRPDEATDPAEFVDMLRQLKDRSRLTYRQLEQRAAATGDVLARSTAADILRRSTLPRPEVVAAFVRACGAEDQVETWLRARHRLAVGTYAPTSPPPVSAAPDRQPVDGAAADHQTGDGIATDDRAADGVAPDLRPSVGTGAGSASATRPRWFARPVPLMLLVGVLLAALGVGIWTQRPDDDERRTAQLTDPSTSAGGSRPPATSTGESPPATPENSASPTIGPDALLSQIRPARSPQLCVSEGRDRTGEYGSQVAVQISCAEATPPDTYLEPAAGGLYFIKWNHPEHGPGCLTVRGENPGRNMLEPVTKCSQSNWSQLFRFEPTGSAPTSYRIRPTRTDLCVGLRDDDTEVSAEALVEPCTNGPDQVFLIDALPKR</sequence>
<keyword evidence="2" id="KW-1133">Transmembrane helix</keyword>
<gene>
    <name evidence="3" type="ORF">OG375_15950</name>
</gene>
<evidence type="ECO:0000313" key="3">
    <source>
        <dbReference type="EMBL" id="WUI85728.1"/>
    </source>
</evidence>
<dbReference type="Gene3D" id="2.80.10.50">
    <property type="match status" value="1"/>
</dbReference>
<evidence type="ECO:0000313" key="4">
    <source>
        <dbReference type="Proteomes" id="UP001346877"/>
    </source>
</evidence>
<reference evidence="3 4" key="1">
    <citation type="submission" date="2022-10" db="EMBL/GenBank/DDBJ databases">
        <title>The complete genomes of actinobacterial strains from the NBC collection.</title>
        <authorList>
            <person name="Joergensen T.S."/>
            <person name="Alvarez Arevalo M."/>
            <person name="Sterndorff E.B."/>
            <person name="Faurdal D."/>
            <person name="Vuksanovic O."/>
            <person name="Mourched A.-S."/>
            <person name="Charusanti P."/>
            <person name="Shaw S."/>
            <person name="Blin K."/>
            <person name="Weber T."/>
        </authorList>
    </citation>
    <scope>NUCLEOTIDE SEQUENCE [LARGE SCALE GENOMIC DNA]</scope>
    <source>
        <strain evidence="3 4">NBC_00396</strain>
    </source>
</reference>
<dbReference type="PROSITE" id="PS50231">
    <property type="entry name" value="RICIN_B_LECTIN"/>
    <property type="match status" value="1"/>
</dbReference>
<feature type="compositionally biased region" description="Polar residues" evidence="1">
    <location>
        <begin position="191"/>
        <end position="224"/>
    </location>
</feature>
<feature type="region of interest" description="Disordered" evidence="1">
    <location>
        <begin position="94"/>
        <end position="151"/>
    </location>
</feature>
<evidence type="ECO:0000256" key="1">
    <source>
        <dbReference type="SAM" id="MobiDB-lite"/>
    </source>
</evidence>
<proteinExistence type="predicted"/>
<dbReference type="EMBL" id="CP107941">
    <property type="protein sequence ID" value="WUI85728.1"/>
    <property type="molecule type" value="Genomic_DNA"/>
</dbReference>
<keyword evidence="4" id="KW-1185">Reference proteome</keyword>
<dbReference type="SUPFAM" id="SSF50370">
    <property type="entry name" value="Ricin B-like lectins"/>
    <property type="match status" value="1"/>
</dbReference>
<evidence type="ECO:0008006" key="5">
    <source>
        <dbReference type="Google" id="ProtNLM"/>
    </source>
</evidence>
<protein>
    <recommendedName>
        <fullName evidence="5">XRE family transcriptional regulator</fullName>
    </recommendedName>
</protein>
<dbReference type="Proteomes" id="UP001346877">
    <property type="component" value="Chromosome"/>
</dbReference>
<keyword evidence="2" id="KW-0812">Transmembrane</keyword>
<feature type="transmembrane region" description="Helical" evidence="2">
    <location>
        <begin position="161"/>
        <end position="180"/>
    </location>
</feature>
<evidence type="ECO:0000256" key="2">
    <source>
        <dbReference type="SAM" id="Phobius"/>
    </source>
</evidence>
<dbReference type="RefSeq" id="WP_328376073.1">
    <property type="nucleotide sequence ID" value="NZ_CP107936.1"/>
</dbReference>
<accession>A0ABZ1PNL0</accession>
<keyword evidence="2" id="KW-0472">Membrane</keyword>
<dbReference type="InterPro" id="IPR035992">
    <property type="entry name" value="Ricin_B-like_lectins"/>
</dbReference>
<dbReference type="CDD" id="cd00161">
    <property type="entry name" value="beta-trefoil_Ricin-like"/>
    <property type="match status" value="1"/>
</dbReference>
<dbReference type="Pfam" id="PF13560">
    <property type="entry name" value="HTH_31"/>
    <property type="match status" value="1"/>
</dbReference>
<name>A0ABZ1PNL0_9ACTN</name>